<sequence>MKLLLLCAFTLLFIAVVISIFSLPQTHREKWFRTMSKRDRLAHNRLVAACGNNPELANKMIAHEQLMNERLSRYHATMAALNRIQNYRRHDRFTTL</sequence>
<accession>A0ABV1M3K0</accession>
<name>A0ABV1M3K0_9NEIS</name>
<dbReference type="EMBL" id="JBEFLD010000004">
    <property type="protein sequence ID" value="MEQ6290777.1"/>
    <property type="molecule type" value="Genomic_DNA"/>
</dbReference>
<comment type="caution">
    <text evidence="1">The sequence shown here is derived from an EMBL/GenBank/DDBJ whole genome shotgun (WGS) entry which is preliminary data.</text>
</comment>
<organism evidence="1 2">
    <name type="scientific">Vogesella oryzagri</name>
    <dbReference type="NCBI Taxonomy" id="3160864"/>
    <lineage>
        <taxon>Bacteria</taxon>
        <taxon>Pseudomonadati</taxon>
        <taxon>Pseudomonadota</taxon>
        <taxon>Betaproteobacteria</taxon>
        <taxon>Neisseriales</taxon>
        <taxon>Chromobacteriaceae</taxon>
        <taxon>Vogesella</taxon>
    </lineage>
</organism>
<proteinExistence type="predicted"/>
<protein>
    <submittedName>
        <fullName evidence="1">Uncharacterized protein</fullName>
    </submittedName>
</protein>
<gene>
    <name evidence="1" type="ORF">ABNW52_09135</name>
</gene>
<evidence type="ECO:0000313" key="2">
    <source>
        <dbReference type="Proteomes" id="UP001433638"/>
    </source>
</evidence>
<dbReference type="RefSeq" id="WP_349586681.1">
    <property type="nucleotide sequence ID" value="NZ_JBEFLD010000004.1"/>
</dbReference>
<evidence type="ECO:0000313" key="1">
    <source>
        <dbReference type="EMBL" id="MEQ6290777.1"/>
    </source>
</evidence>
<keyword evidence="2" id="KW-1185">Reference proteome</keyword>
<reference evidence="1" key="1">
    <citation type="submission" date="2024-06" db="EMBL/GenBank/DDBJ databases">
        <title>Genome sequence of Vogesella sp. MAHUQ-64.</title>
        <authorList>
            <person name="Huq M.A."/>
        </authorList>
    </citation>
    <scope>NUCLEOTIDE SEQUENCE</scope>
    <source>
        <strain evidence="1">MAHUQ-64</strain>
    </source>
</reference>
<dbReference type="Proteomes" id="UP001433638">
    <property type="component" value="Unassembled WGS sequence"/>
</dbReference>